<reference evidence="2" key="1">
    <citation type="journal article" date="2019" name="J. Virol.">
        <title>Medusavirus, a novel large DNA virus discovered from hot spring water.</title>
        <authorList>
            <person name="Yoshikawa G."/>
            <person name="Blanc-Mathieu R."/>
            <person name="Song C."/>
            <person name="Kayama Y."/>
            <person name="Mochizuki T."/>
            <person name="Murata K."/>
            <person name="Ogata H."/>
            <person name="Takemura M."/>
        </authorList>
    </citation>
    <scope>NUCLEOTIDE SEQUENCE [LARGE SCALE GENOMIC DNA]</scope>
</reference>
<evidence type="ECO:0000313" key="2">
    <source>
        <dbReference type="Proteomes" id="UP001161669"/>
    </source>
</evidence>
<name>A0A3T1CXH5_9VIRU</name>
<protein>
    <submittedName>
        <fullName evidence="1">Uncharacterized protein</fullName>
    </submittedName>
</protein>
<accession>A0A3T1CXH5</accession>
<dbReference type="EMBL" id="AP018495">
    <property type="protein sequence ID" value="BBI30542.1"/>
    <property type="molecule type" value="Genomic_DNA"/>
</dbReference>
<sequence length="82" mass="9225">MATTDAPANIESLRKITLSAWWGEINAGLRVNANLGSRHYRLPAELQNKSEHAPTTEAIVELLEKAGYKCVRSDEIGWEVFW</sequence>
<dbReference type="KEGG" id="vg:80540894"/>
<evidence type="ECO:0000313" key="1">
    <source>
        <dbReference type="EMBL" id="BBI30542.1"/>
    </source>
</evidence>
<dbReference type="Proteomes" id="UP001161669">
    <property type="component" value="Segment"/>
</dbReference>
<organism evidence="1 2">
    <name type="scientific">Acanthamoeba castellanii medusavirus J1</name>
    <dbReference type="NCBI Taxonomy" id="3114988"/>
    <lineage>
        <taxon>Viruses</taxon>
        <taxon>Varidnaviria</taxon>
        <taxon>Bamfordvirae</taxon>
        <taxon>Nucleocytoviricota</taxon>
        <taxon>Megaviricetes</taxon>
        <taxon>Mamonoviridae</taxon>
        <taxon>Medusavirus</taxon>
        <taxon>Medusavirus medusae</taxon>
    </lineage>
</organism>
<keyword evidence="2" id="KW-1185">Reference proteome</keyword>
<proteinExistence type="predicted"/>